<dbReference type="PANTHER" id="PTHR10799">
    <property type="entry name" value="SNF2/RAD54 HELICASE FAMILY"/>
    <property type="match status" value="1"/>
</dbReference>
<evidence type="ECO:0000256" key="1">
    <source>
        <dbReference type="ARBA" id="ARBA00022801"/>
    </source>
</evidence>
<dbReference type="GO" id="GO:0016787">
    <property type="term" value="F:hydrolase activity"/>
    <property type="evidence" value="ECO:0007669"/>
    <property type="project" value="UniProtKB-KW"/>
</dbReference>
<dbReference type="Gene3D" id="3.40.50.10810">
    <property type="entry name" value="Tandem AAA-ATPase domain"/>
    <property type="match status" value="1"/>
</dbReference>
<feature type="domain" description="Helicase ATP-binding" evidence="3">
    <location>
        <begin position="1"/>
        <end position="152"/>
    </location>
</feature>
<dbReference type="InterPro" id="IPR000330">
    <property type="entry name" value="SNF2_N"/>
</dbReference>
<accession>A0A8S5US55</accession>
<dbReference type="EMBL" id="BK016132">
    <property type="protein sequence ID" value="DAF97336.1"/>
    <property type="molecule type" value="Genomic_DNA"/>
</dbReference>
<evidence type="ECO:0000256" key="2">
    <source>
        <dbReference type="SAM" id="Coils"/>
    </source>
</evidence>
<organism evidence="4">
    <name type="scientific">Myoviridae sp. ctGgs6</name>
    <dbReference type="NCBI Taxonomy" id="2825072"/>
    <lineage>
        <taxon>Viruses</taxon>
        <taxon>Duplodnaviria</taxon>
        <taxon>Heunggongvirae</taxon>
        <taxon>Uroviricota</taxon>
        <taxon>Caudoviricetes</taxon>
    </lineage>
</organism>
<reference evidence="4" key="1">
    <citation type="journal article" date="2021" name="Proc. Natl. Acad. Sci. U.S.A.">
        <title>A Catalog of Tens of Thousands of Viruses from Human Metagenomes Reveals Hidden Associations with Chronic Diseases.</title>
        <authorList>
            <person name="Tisza M.J."/>
            <person name="Buck C.B."/>
        </authorList>
    </citation>
    <scope>NUCLEOTIDE SEQUENCE</scope>
    <source>
        <strain evidence="4">CtGgs6</strain>
    </source>
</reference>
<dbReference type="Pfam" id="PF00176">
    <property type="entry name" value="SNF2-rel_dom"/>
    <property type="match status" value="1"/>
</dbReference>
<dbReference type="PROSITE" id="PS51192">
    <property type="entry name" value="HELICASE_ATP_BIND_1"/>
    <property type="match status" value="1"/>
</dbReference>
<proteinExistence type="predicted"/>
<dbReference type="InterPro" id="IPR014001">
    <property type="entry name" value="Helicase_ATP-bd"/>
</dbReference>
<sequence>MGLGKTVITLTAINELRYNRWAVQRVLVIAPKKVAEATWQAEAARWDHLQHLRFSAVLGSENKRIRALATPADIYMISRDNIVWLVDYYRNDWPFDMVVIDESSSFKNYNSKRFKSLKLVRSRIRRIVELTGTPSPNGLADLWAQVYLLDQGKRLGRTVSAYREQFFTEDKAYPGQAYRTYTPQRDAPDRIKAVISDICISLKSEDYLNLPDCVTNDIPVTLGQSVAKAYRTLERTLLLEVKDQVITAGTAAVLNGKLLQLCSGAVYDENGEIATIHDAKIDALVETVEQLCEQHCLIFHWFKHEPERIMKALAQKGRRIRQYRGPDDAAAWNAGDVDVLLAHPASCGYGLNLQQGGHHIIWYSLPNWTLELYQQANKRLHRQGQQHPVIVHRLLVQGGIDCDMAAALEDKGDAQEAMLQALKARIEKVRNDSK</sequence>
<keyword evidence="2" id="KW-0175">Coiled coil</keyword>
<dbReference type="InterPro" id="IPR049730">
    <property type="entry name" value="SNF2/RAD54-like_C"/>
</dbReference>
<dbReference type="InterPro" id="IPR027417">
    <property type="entry name" value="P-loop_NTPase"/>
</dbReference>
<dbReference type="GO" id="GO:0005524">
    <property type="term" value="F:ATP binding"/>
    <property type="evidence" value="ECO:0007669"/>
    <property type="project" value="InterPro"/>
</dbReference>
<dbReference type="Gene3D" id="3.40.50.300">
    <property type="entry name" value="P-loop containing nucleotide triphosphate hydrolases"/>
    <property type="match status" value="1"/>
</dbReference>
<protein>
    <submittedName>
        <fullName evidence="4">Chromatin remodeling complex ATPase</fullName>
    </submittedName>
</protein>
<dbReference type="CDD" id="cd18793">
    <property type="entry name" value="SF2_C_SNF"/>
    <property type="match status" value="1"/>
</dbReference>
<dbReference type="SUPFAM" id="SSF52540">
    <property type="entry name" value="P-loop containing nucleoside triphosphate hydrolases"/>
    <property type="match status" value="2"/>
</dbReference>
<dbReference type="InterPro" id="IPR038718">
    <property type="entry name" value="SNF2-like_sf"/>
</dbReference>
<feature type="coiled-coil region" evidence="2">
    <location>
        <begin position="405"/>
        <end position="432"/>
    </location>
</feature>
<keyword evidence="1" id="KW-0378">Hydrolase</keyword>
<evidence type="ECO:0000259" key="3">
    <source>
        <dbReference type="PROSITE" id="PS51192"/>
    </source>
</evidence>
<evidence type="ECO:0000313" key="4">
    <source>
        <dbReference type="EMBL" id="DAF97336.1"/>
    </source>
</evidence>
<name>A0A8S5US55_9CAUD</name>